<evidence type="ECO:0000256" key="2">
    <source>
        <dbReference type="ARBA" id="ARBA00022723"/>
    </source>
</evidence>
<dbReference type="InterPro" id="IPR003785">
    <property type="entry name" value="Creatininase/forma_Hydrolase"/>
</dbReference>
<dbReference type="Pfam" id="PF02633">
    <property type="entry name" value="Creatininase"/>
    <property type="match status" value="1"/>
</dbReference>
<dbReference type="Proteomes" id="UP000605805">
    <property type="component" value="Unassembled WGS sequence"/>
</dbReference>
<keyword evidence="4" id="KW-0862">Zinc</keyword>
<dbReference type="EMBL" id="DQTV01000041">
    <property type="protein sequence ID" value="HIP56843.1"/>
    <property type="molecule type" value="Genomic_DNA"/>
</dbReference>
<dbReference type="GO" id="GO:0016811">
    <property type="term" value="F:hydrolase activity, acting on carbon-nitrogen (but not peptide) bonds, in linear amides"/>
    <property type="evidence" value="ECO:0007669"/>
    <property type="project" value="TreeGrafter"/>
</dbReference>
<dbReference type="GO" id="GO:0046872">
    <property type="term" value="F:metal ion binding"/>
    <property type="evidence" value="ECO:0007669"/>
    <property type="project" value="UniProtKB-KW"/>
</dbReference>
<dbReference type="SUPFAM" id="SSF102215">
    <property type="entry name" value="Creatininase"/>
    <property type="match status" value="1"/>
</dbReference>
<proteinExistence type="predicted"/>
<evidence type="ECO:0000313" key="5">
    <source>
        <dbReference type="EMBL" id="HIP56843.1"/>
    </source>
</evidence>
<reference evidence="5" key="1">
    <citation type="journal article" date="2020" name="ISME J.">
        <title>Gammaproteobacteria mediating utilization of methyl-, sulfur- and petroleum organic compounds in deep ocean hydrothermal plumes.</title>
        <authorList>
            <person name="Zhou Z."/>
            <person name="Liu Y."/>
            <person name="Pan J."/>
            <person name="Cron B.R."/>
            <person name="Toner B.M."/>
            <person name="Anantharaman K."/>
            <person name="Breier J.A."/>
            <person name="Dick G.J."/>
            <person name="Li M."/>
        </authorList>
    </citation>
    <scope>NUCLEOTIDE SEQUENCE</scope>
    <source>
        <strain evidence="5">SZUA-1435</strain>
    </source>
</reference>
<sequence>MPMIWLHSLSARDVHRYRGLPIILPIASVENHGVLPLGTDIVFAKCVLQRLRVDVLALPPVPISVSTEHLGTGSTLSISYRVFGEYIHELLTSLIRAVPESPTLVACFHGGSFHVLQPVVRTLRAEGVRVALYTPYPAIERYLRERYDVVYRPIHADPVEASILLACDMNMPYVEEKPIEEVIEVLRRWSRRGLAYSYGYWTWRDIAERYGVATLPASRTLGKELVDVVVSDLETSVREL</sequence>
<evidence type="ECO:0008006" key="7">
    <source>
        <dbReference type="Google" id="ProtNLM"/>
    </source>
</evidence>
<accession>A0A832Z2R4</accession>
<keyword evidence="2" id="KW-0479">Metal-binding</keyword>
<organism evidence="5 6">
    <name type="scientific">Ignisphaera aggregans</name>
    <dbReference type="NCBI Taxonomy" id="334771"/>
    <lineage>
        <taxon>Archaea</taxon>
        <taxon>Thermoproteota</taxon>
        <taxon>Thermoprotei</taxon>
        <taxon>Desulfurococcales</taxon>
        <taxon>Desulfurococcaceae</taxon>
        <taxon>Ignisphaera</taxon>
    </lineage>
</organism>
<evidence type="ECO:0000256" key="3">
    <source>
        <dbReference type="ARBA" id="ARBA00022801"/>
    </source>
</evidence>
<gene>
    <name evidence="5" type="ORF">EYH02_02070</name>
</gene>
<evidence type="ECO:0000256" key="4">
    <source>
        <dbReference type="ARBA" id="ARBA00022833"/>
    </source>
</evidence>
<protein>
    <recommendedName>
        <fullName evidence="7">Creatininase family protein</fullName>
    </recommendedName>
</protein>
<keyword evidence="3" id="KW-0378">Hydrolase</keyword>
<comment type="cofactor">
    <cofactor evidence="1">
        <name>Zn(2+)</name>
        <dbReference type="ChEBI" id="CHEBI:29105"/>
    </cofactor>
</comment>
<dbReference type="GO" id="GO:0009231">
    <property type="term" value="P:riboflavin biosynthetic process"/>
    <property type="evidence" value="ECO:0007669"/>
    <property type="project" value="TreeGrafter"/>
</dbReference>
<evidence type="ECO:0000256" key="1">
    <source>
        <dbReference type="ARBA" id="ARBA00001947"/>
    </source>
</evidence>
<evidence type="ECO:0000313" key="6">
    <source>
        <dbReference type="Proteomes" id="UP000605805"/>
    </source>
</evidence>
<dbReference type="InterPro" id="IPR024087">
    <property type="entry name" value="Creatininase-like_sf"/>
</dbReference>
<name>A0A832Z2R4_9CREN</name>
<dbReference type="PANTHER" id="PTHR35005:SF1">
    <property type="entry name" value="2-AMINO-5-FORMYLAMINO-6-RIBOSYLAMINOPYRIMIDIN-4(3H)-ONE 5'-MONOPHOSPHATE DEFORMYLASE"/>
    <property type="match status" value="1"/>
</dbReference>
<dbReference type="Gene3D" id="3.40.50.10310">
    <property type="entry name" value="Creatininase"/>
    <property type="match status" value="1"/>
</dbReference>
<comment type="caution">
    <text evidence="5">The sequence shown here is derived from an EMBL/GenBank/DDBJ whole genome shotgun (WGS) entry which is preliminary data.</text>
</comment>
<dbReference type="AlphaFoldDB" id="A0A832Z2R4"/>
<dbReference type="PANTHER" id="PTHR35005">
    <property type="entry name" value="3-DEHYDRO-SCYLLO-INOSOSE HYDROLASE"/>
    <property type="match status" value="1"/>
</dbReference>